<dbReference type="VEuPathDB" id="FungiDB:SMAC_00899"/>
<dbReference type="Proteomes" id="UP000433876">
    <property type="component" value="Unassembled WGS sequence"/>
</dbReference>
<feature type="region of interest" description="Disordered" evidence="1">
    <location>
        <begin position="1"/>
        <end position="112"/>
    </location>
</feature>
<evidence type="ECO:0000256" key="1">
    <source>
        <dbReference type="SAM" id="MobiDB-lite"/>
    </source>
</evidence>
<proteinExistence type="predicted"/>
<reference evidence="2 3" key="1">
    <citation type="submission" date="2017-07" db="EMBL/GenBank/DDBJ databases">
        <title>Genome sequence of the Sordaria macrospora wild type strain R19027.</title>
        <authorList>
            <person name="Nowrousian M."/>
            <person name="Teichert I."/>
            <person name="Kueck U."/>
        </authorList>
    </citation>
    <scope>NUCLEOTIDE SEQUENCE [LARGE SCALE GENOMIC DNA]</scope>
    <source>
        <strain evidence="2 3">R19027</strain>
        <tissue evidence="2">Mycelium</tissue>
    </source>
</reference>
<dbReference type="AlphaFoldDB" id="A0A8S8ZJI0"/>
<evidence type="ECO:0000313" key="2">
    <source>
        <dbReference type="EMBL" id="KAA8630937.1"/>
    </source>
</evidence>
<gene>
    <name evidence="2" type="ORF">SMACR_00899</name>
</gene>
<name>A0A8S8ZJI0_SORMA</name>
<feature type="compositionally biased region" description="Polar residues" evidence="1">
    <location>
        <begin position="1"/>
        <end position="10"/>
    </location>
</feature>
<comment type="caution">
    <text evidence="2">The sequence shown here is derived from an EMBL/GenBank/DDBJ whole genome shotgun (WGS) entry which is preliminary data.</text>
</comment>
<feature type="region of interest" description="Disordered" evidence="1">
    <location>
        <begin position="151"/>
        <end position="173"/>
    </location>
</feature>
<sequence>MSSPSSSTWYQGWERRRSSSPSLGGTVLDGSLSRVPSTSGALIRNPKGNSPRGVSNRTPEIKVWKWRRRSRKTGSGSLDNDAPTVSPKTNSNPPQQQPPASSTTPSSPQSRFRTEEAHILALQSPGVQLMTSTSLVESEWLAPKHSLQTPRLLDPYPAQATPDVPTESRGSPGFLSKRGISALSVLQKTKDVSCEVPTTHYTSKYMLTSTEHNRKQRNTLHRDQQVNVAPTLFQIYRKMARLCSPGGTVVNWN</sequence>
<evidence type="ECO:0000313" key="3">
    <source>
        <dbReference type="Proteomes" id="UP000433876"/>
    </source>
</evidence>
<accession>A0A8S8ZJI0</accession>
<dbReference type="EMBL" id="NMPR01000090">
    <property type="protein sequence ID" value="KAA8630937.1"/>
    <property type="molecule type" value="Genomic_DNA"/>
</dbReference>
<organism evidence="2 3">
    <name type="scientific">Sordaria macrospora</name>
    <dbReference type="NCBI Taxonomy" id="5147"/>
    <lineage>
        <taxon>Eukaryota</taxon>
        <taxon>Fungi</taxon>
        <taxon>Dikarya</taxon>
        <taxon>Ascomycota</taxon>
        <taxon>Pezizomycotina</taxon>
        <taxon>Sordariomycetes</taxon>
        <taxon>Sordariomycetidae</taxon>
        <taxon>Sordariales</taxon>
        <taxon>Sordariaceae</taxon>
        <taxon>Sordaria</taxon>
    </lineage>
</organism>
<feature type="compositionally biased region" description="Low complexity" evidence="1">
    <location>
        <begin position="86"/>
        <end position="110"/>
    </location>
</feature>
<protein>
    <submittedName>
        <fullName evidence="2">Uncharacterized protein</fullName>
    </submittedName>
</protein>